<dbReference type="InterPro" id="IPR052173">
    <property type="entry name" value="Beta-lactam_resp_regulator"/>
</dbReference>
<evidence type="ECO:0000313" key="4">
    <source>
        <dbReference type="EMBL" id="SEP97076.1"/>
    </source>
</evidence>
<evidence type="ECO:0000259" key="3">
    <source>
        <dbReference type="Pfam" id="PF05569"/>
    </source>
</evidence>
<dbReference type="Pfam" id="PF05569">
    <property type="entry name" value="Peptidase_M56"/>
    <property type="match status" value="1"/>
</dbReference>
<dbReference type="SUPFAM" id="SSF56935">
    <property type="entry name" value="Porins"/>
    <property type="match status" value="2"/>
</dbReference>
<dbReference type="EMBL" id="FOFB01000004">
    <property type="protein sequence ID" value="SEP97076.1"/>
    <property type="molecule type" value="Genomic_DNA"/>
</dbReference>
<dbReference type="Gene3D" id="2.170.130.10">
    <property type="entry name" value="TonB-dependent receptor, plug domain"/>
    <property type="match status" value="3"/>
</dbReference>
<keyword evidence="1" id="KW-1134">Transmembrane beta strand</keyword>
<dbReference type="CDD" id="cd07341">
    <property type="entry name" value="M56_BlaR1_MecR1_like"/>
    <property type="match status" value="1"/>
</dbReference>
<comment type="similarity">
    <text evidence="1">Belongs to the TonB-dependent receptor family.</text>
</comment>
<reference evidence="5" key="1">
    <citation type="submission" date="2016-10" db="EMBL/GenBank/DDBJ databases">
        <authorList>
            <person name="Varghese N."/>
            <person name="Submissions S."/>
        </authorList>
    </citation>
    <scope>NUCLEOTIDE SEQUENCE [LARGE SCALE GENOMIC DNA]</scope>
    <source>
        <strain evidence="5">DSM 24740</strain>
    </source>
</reference>
<dbReference type="InParanoid" id="A0A1H9C7A2"/>
<keyword evidence="1" id="KW-0813">Transport</keyword>
<feature type="transmembrane region" description="Helical" evidence="2">
    <location>
        <begin position="50"/>
        <end position="69"/>
    </location>
</feature>
<dbReference type="InterPro" id="IPR037066">
    <property type="entry name" value="Plug_dom_sf"/>
</dbReference>
<dbReference type="GO" id="GO:0009279">
    <property type="term" value="C:cell outer membrane"/>
    <property type="evidence" value="ECO:0007669"/>
    <property type="project" value="UniProtKB-SubCell"/>
</dbReference>
<dbReference type="RefSeq" id="WP_090165947.1">
    <property type="nucleotide sequence ID" value="NZ_FOFB01000004.1"/>
</dbReference>
<keyword evidence="1" id="KW-0998">Cell outer membrane</keyword>
<dbReference type="Gene3D" id="3.30.2010.10">
    <property type="entry name" value="Metalloproteases ('zincins'), catalytic domain"/>
    <property type="match status" value="1"/>
</dbReference>
<gene>
    <name evidence="4" type="ORF">SAMN05444359_10491</name>
</gene>
<proteinExistence type="inferred from homology"/>
<evidence type="ECO:0000256" key="2">
    <source>
        <dbReference type="SAM" id="Phobius"/>
    </source>
</evidence>
<dbReference type="InterPro" id="IPR008756">
    <property type="entry name" value="Peptidase_M56"/>
</dbReference>
<feature type="transmembrane region" description="Helical" evidence="2">
    <location>
        <begin position="111"/>
        <end position="132"/>
    </location>
</feature>
<evidence type="ECO:0000256" key="1">
    <source>
        <dbReference type="PROSITE-ProRule" id="PRU01360"/>
    </source>
</evidence>
<dbReference type="OrthoDB" id="15218at2"/>
<dbReference type="PANTHER" id="PTHR34978">
    <property type="entry name" value="POSSIBLE SENSOR-TRANSDUCER PROTEIN BLAR"/>
    <property type="match status" value="1"/>
</dbReference>
<comment type="subcellular location">
    <subcellularLocation>
        <location evidence="1">Cell outer membrane</location>
        <topology evidence="1">Multi-pass membrane protein</topology>
    </subcellularLocation>
</comment>
<organism evidence="4 5">
    <name type="scientific">Neolewinella agarilytica</name>
    <dbReference type="NCBI Taxonomy" id="478744"/>
    <lineage>
        <taxon>Bacteria</taxon>
        <taxon>Pseudomonadati</taxon>
        <taxon>Bacteroidota</taxon>
        <taxon>Saprospiria</taxon>
        <taxon>Saprospirales</taxon>
        <taxon>Lewinellaceae</taxon>
        <taxon>Neolewinella</taxon>
    </lineage>
</organism>
<protein>
    <submittedName>
        <fullName evidence="4">Signal transducer regulating beta-lactamase production, contains metallopeptidase domain</fullName>
    </submittedName>
</protein>
<dbReference type="AlphaFoldDB" id="A0A1H9C7A2"/>
<evidence type="ECO:0000313" key="5">
    <source>
        <dbReference type="Proteomes" id="UP000199021"/>
    </source>
</evidence>
<keyword evidence="1 2" id="KW-0812">Transmembrane</keyword>
<keyword evidence="2" id="KW-1133">Transmembrane helix</keyword>
<dbReference type="STRING" id="478744.SAMN05444359_10491"/>
<dbReference type="Proteomes" id="UP000199021">
    <property type="component" value="Unassembled WGS sequence"/>
</dbReference>
<dbReference type="PANTHER" id="PTHR34978:SF3">
    <property type="entry name" value="SLR0241 PROTEIN"/>
    <property type="match status" value="1"/>
</dbReference>
<dbReference type="InterPro" id="IPR039426">
    <property type="entry name" value="TonB-dep_rcpt-like"/>
</dbReference>
<accession>A0A1H9C7A2</accession>
<name>A0A1H9C7A2_9BACT</name>
<feature type="transmembrane region" description="Helical" evidence="2">
    <location>
        <begin position="12"/>
        <end position="38"/>
    </location>
</feature>
<keyword evidence="1 2" id="KW-0472">Membrane</keyword>
<keyword evidence="5" id="KW-1185">Reference proteome</keyword>
<feature type="domain" description="Peptidase M56" evidence="3">
    <location>
        <begin position="113"/>
        <end position="302"/>
    </location>
</feature>
<dbReference type="PROSITE" id="PS52016">
    <property type="entry name" value="TONB_DEPENDENT_REC_3"/>
    <property type="match status" value="1"/>
</dbReference>
<sequence length="777" mass="84288">MELMNSPTLLAFATAFGLALVHSLWIGALLFTTVRALLPFLSGPTARYKLAYGALLLLGGSFVATYALVYDPRPVCENLLVTGTSLPIISLPAATPEVGWIDWFSGQLPAFAPWLSVLYVLGFLPALIRLVAGQYTVHQLSSRGLSDLPAGWAEQLGDELSRHPATRRVRCFLSQHAGEVMTLGFWSPVIVFPVALVNELTPDMARTILLHEIAHLRHYDHWLNYPQQIIKTFFFYHPAVYALCRIIDQEREHRCDDWVAGRCDDRRTYATALVAVARTSHNPQIPLAMSATKTPFSNRIQRLFLGEKRNKDGQVTFSVLLLALLTSLHFGFTGADAGAVDCLEEQGTADTTPAPPVEASLDLAPMLIDTPPPFTASKVTIKDDGAVILDDHTTISADKIKIGPSSNKPEPLIFLDGKQVMPGVMETLDPDDIKSVNVLKGEAAMAKHGDAGKNGVVYIVTKANADKATNTPINPSGSDVRIEFLKPGEVNLEGTVEAKDFMETVETAIGFGQLNGVPAEEAAPSPIKADDPDSWNVPATGGPNYARMEEDRKVNGYAGKGQPLRTFVVFINGERVPGIVHGMPQIDSKTVQEIKVTEFPDELKVNGDADVDAAVYVISKPETPNKPAAKLTAPASPKTSSLTDQNIAYFVNGIQVSPGPVNDLNPNDIESINVVKNEDQLAQAGIANYEGAVYITTKDGLPMAAPKPAPATITRLDFEDEQLNAVYLVNGKRMSYRKVKKIAMEDVENIDVLKGADKAAEMGYPNHDGVVVITLKR</sequence>